<evidence type="ECO:0000256" key="7">
    <source>
        <dbReference type="ARBA" id="ARBA00023136"/>
    </source>
</evidence>
<organism evidence="10">
    <name type="scientific">hydrothermal vent metagenome</name>
    <dbReference type="NCBI Taxonomy" id="652676"/>
    <lineage>
        <taxon>unclassified sequences</taxon>
        <taxon>metagenomes</taxon>
        <taxon>ecological metagenomes</taxon>
    </lineage>
</organism>
<evidence type="ECO:0000259" key="9">
    <source>
        <dbReference type="PROSITE" id="PS50928"/>
    </source>
</evidence>
<keyword evidence="5 8" id="KW-0812">Transmembrane</keyword>
<feature type="transmembrane region" description="Helical" evidence="8">
    <location>
        <begin position="339"/>
        <end position="364"/>
    </location>
</feature>
<name>A0A3B0R2X7_9ZZZZ</name>
<dbReference type="Gene3D" id="1.10.3720.10">
    <property type="entry name" value="MetI-like"/>
    <property type="match status" value="1"/>
</dbReference>
<feature type="domain" description="ABC transmembrane type-1" evidence="9">
    <location>
        <begin position="204"/>
        <end position="412"/>
    </location>
</feature>
<evidence type="ECO:0000256" key="2">
    <source>
        <dbReference type="ARBA" id="ARBA00007069"/>
    </source>
</evidence>
<dbReference type="GO" id="GO:0005886">
    <property type="term" value="C:plasma membrane"/>
    <property type="evidence" value="ECO:0007669"/>
    <property type="project" value="UniProtKB-SubCell"/>
</dbReference>
<dbReference type="InterPro" id="IPR035906">
    <property type="entry name" value="MetI-like_sf"/>
</dbReference>
<dbReference type="PANTHER" id="PTHR42929">
    <property type="entry name" value="INNER MEMBRANE ABC TRANSPORTER PERMEASE PROTEIN YDCU-RELATED-RELATED"/>
    <property type="match status" value="1"/>
</dbReference>
<dbReference type="AlphaFoldDB" id="A0A3B0R2X7"/>
<keyword evidence="4" id="KW-1003">Cell membrane</keyword>
<dbReference type="EMBL" id="UOEC01000014">
    <property type="protein sequence ID" value="VAV86822.1"/>
    <property type="molecule type" value="Genomic_DNA"/>
</dbReference>
<feature type="transmembrane region" description="Helical" evidence="8">
    <location>
        <begin position="237"/>
        <end position="262"/>
    </location>
</feature>
<evidence type="ECO:0000256" key="5">
    <source>
        <dbReference type="ARBA" id="ARBA00022692"/>
    </source>
</evidence>
<dbReference type="PANTHER" id="PTHR42929:SF5">
    <property type="entry name" value="ABC TRANSPORTER PERMEASE PROTEIN"/>
    <property type="match status" value="1"/>
</dbReference>
<dbReference type="SUPFAM" id="SSF161098">
    <property type="entry name" value="MetI-like"/>
    <property type="match status" value="1"/>
</dbReference>
<gene>
    <name evidence="10" type="ORF">MNBD_ALPHA08-463</name>
</gene>
<reference evidence="10" key="1">
    <citation type="submission" date="2018-06" db="EMBL/GenBank/DDBJ databases">
        <authorList>
            <person name="Zhirakovskaya E."/>
        </authorList>
    </citation>
    <scope>NUCLEOTIDE SEQUENCE</scope>
</reference>
<evidence type="ECO:0000256" key="4">
    <source>
        <dbReference type="ARBA" id="ARBA00022475"/>
    </source>
</evidence>
<dbReference type="PROSITE" id="PS50928">
    <property type="entry name" value="ABC_TM1"/>
    <property type="match status" value="1"/>
</dbReference>
<dbReference type="InterPro" id="IPR000515">
    <property type="entry name" value="MetI-like"/>
</dbReference>
<accession>A0A3B0R2X7</accession>
<evidence type="ECO:0000313" key="10">
    <source>
        <dbReference type="EMBL" id="VAV86822.1"/>
    </source>
</evidence>
<protein>
    <submittedName>
        <fullName evidence="10">Polyamine ABC transporter, permease protein</fullName>
    </submittedName>
</protein>
<comment type="subcellular location">
    <subcellularLocation>
        <location evidence="1">Cell membrane</location>
        <topology evidence="1">Multi-pass membrane protein</topology>
    </subcellularLocation>
</comment>
<evidence type="ECO:0000256" key="3">
    <source>
        <dbReference type="ARBA" id="ARBA00022448"/>
    </source>
</evidence>
<comment type="similarity">
    <text evidence="2">Belongs to the binding-protein-dependent transport system permease family. CysTW subfamily.</text>
</comment>
<dbReference type="GO" id="GO:0055085">
    <property type="term" value="P:transmembrane transport"/>
    <property type="evidence" value="ECO:0007669"/>
    <property type="project" value="InterPro"/>
</dbReference>
<proteinExistence type="inferred from homology"/>
<evidence type="ECO:0000256" key="6">
    <source>
        <dbReference type="ARBA" id="ARBA00022989"/>
    </source>
</evidence>
<feature type="transmembrane region" description="Helical" evidence="8">
    <location>
        <begin position="208"/>
        <end position="230"/>
    </location>
</feature>
<keyword evidence="7 8" id="KW-0472">Membrane</keyword>
<feature type="transmembrane region" description="Helical" evidence="8">
    <location>
        <begin position="33"/>
        <end position="56"/>
    </location>
</feature>
<dbReference type="Pfam" id="PF00528">
    <property type="entry name" value="BPD_transp_1"/>
    <property type="match status" value="1"/>
</dbReference>
<sequence>MATTTTNAPLVTADGIPLKASLQKALRQRRRQAFLLVLPLLAFIFVLFIVPIASMLTRSVGNPEVNSILPKTVLALQSWDEKSGELPSEEIFKTMALELLVAKENGVNGKVGKRLNFELPGMSSLFRTSPRKIEAMHPGPYREKMTQIKFVGKYWADVATWQLIKRESDPTTASYYLSAVDMTFGTDGSATMKPEDQRIYKFLFMRTFLMSIGITFMTILLGYPVAYLLATLPMRHAALLMILVLLPFWTSLLVRTSAWMVLLGNEGVINDLLVWSGLLNDDNRLALINNRTGTFVAMTHILLPFMILPLYSVMKTIPPSYMRAARSMGATQLRAHIKVYFPLTLTGIGAGTLLVFILAIGYYITPELVGGQSGTFISNEIARHFGESGNWGLASALGAILLIFVLVLYALYDRVIGIDKMKLG</sequence>
<dbReference type="CDD" id="cd06261">
    <property type="entry name" value="TM_PBP2"/>
    <property type="match status" value="1"/>
</dbReference>
<feature type="transmembrane region" description="Helical" evidence="8">
    <location>
        <begin position="391"/>
        <end position="412"/>
    </location>
</feature>
<feature type="transmembrane region" description="Helical" evidence="8">
    <location>
        <begin position="295"/>
        <end position="318"/>
    </location>
</feature>
<evidence type="ECO:0000256" key="8">
    <source>
        <dbReference type="SAM" id="Phobius"/>
    </source>
</evidence>
<keyword evidence="6 8" id="KW-1133">Transmembrane helix</keyword>
<evidence type="ECO:0000256" key="1">
    <source>
        <dbReference type="ARBA" id="ARBA00004651"/>
    </source>
</evidence>
<keyword evidence="3" id="KW-0813">Transport</keyword>